<accession>A0A087DA86</accession>
<evidence type="ECO:0000313" key="1">
    <source>
        <dbReference type="EMBL" id="KFI92436.1"/>
    </source>
</evidence>
<dbReference type="EMBL" id="JGZN01000008">
    <property type="protein sequence ID" value="KFI92436.1"/>
    <property type="molecule type" value="Genomic_DNA"/>
</dbReference>
<protein>
    <submittedName>
        <fullName evidence="1">Uncharacterized protein</fullName>
    </submittedName>
</protein>
<organism evidence="1 2">
    <name type="scientific">Bifidobacterium saguini DSM 23967</name>
    <dbReference type="NCBI Taxonomy" id="1437607"/>
    <lineage>
        <taxon>Bacteria</taxon>
        <taxon>Bacillati</taxon>
        <taxon>Actinomycetota</taxon>
        <taxon>Actinomycetes</taxon>
        <taxon>Bifidobacteriales</taxon>
        <taxon>Bifidobacteriaceae</taxon>
        <taxon>Bifidobacterium</taxon>
    </lineage>
</organism>
<dbReference type="RefSeq" id="WP_033891066.1">
    <property type="nucleotide sequence ID" value="NZ_JDUT01000010.1"/>
</dbReference>
<evidence type="ECO:0000313" key="2">
    <source>
        <dbReference type="Proteomes" id="UP000029066"/>
    </source>
</evidence>
<name>A0A087DA86_9BIFI</name>
<gene>
    <name evidence="1" type="ORF">BISA_0836</name>
</gene>
<dbReference type="STRING" id="1437607.BISA_0836"/>
<comment type="caution">
    <text evidence="1">The sequence shown here is derived from an EMBL/GenBank/DDBJ whole genome shotgun (WGS) entry which is preliminary data.</text>
</comment>
<dbReference type="AlphaFoldDB" id="A0A087DA86"/>
<proteinExistence type="predicted"/>
<dbReference type="OrthoDB" id="3235082at2"/>
<dbReference type="Proteomes" id="UP000029066">
    <property type="component" value="Unassembled WGS sequence"/>
</dbReference>
<reference evidence="1 2" key="1">
    <citation type="submission" date="2014-03" db="EMBL/GenBank/DDBJ databases">
        <title>Genomics of Bifidobacteria.</title>
        <authorList>
            <person name="Ventura M."/>
            <person name="Milani C."/>
            <person name="Lugli G.A."/>
        </authorList>
    </citation>
    <scope>NUCLEOTIDE SEQUENCE [LARGE SCALE GENOMIC DNA]</scope>
    <source>
        <strain evidence="1 2">DSM 23967</strain>
    </source>
</reference>
<sequence length="132" mass="15018">MSVFQPPTRTPRLERILLNPLRERFPDVVFGTLRSRGNPELECVIVAEPQQKVTPISQYVRLRCSVWVRRDDGTGDLDASHDLAGRIELYLTGLWPPTPIISIEHDSGPVRMTDENGCNYSYLILLLQTETV</sequence>